<reference evidence="2 3" key="1">
    <citation type="submission" date="2023-07" db="EMBL/GenBank/DDBJ databases">
        <title>Sorghum-associated microbial communities from plants grown in Nebraska, USA.</title>
        <authorList>
            <person name="Schachtman D."/>
        </authorList>
    </citation>
    <scope>NUCLEOTIDE SEQUENCE [LARGE SCALE GENOMIC DNA]</scope>
    <source>
        <strain evidence="2 3">CC222</strain>
    </source>
</reference>
<protein>
    <submittedName>
        <fullName evidence="2">Uncharacterized protein</fullName>
    </submittedName>
</protein>
<feature type="region of interest" description="Disordered" evidence="1">
    <location>
        <begin position="1"/>
        <end position="32"/>
    </location>
</feature>
<organism evidence="2 3">
    <name type="scientific">Pseudarthrobacter enclensis</name>
    <dbReference type="NCBI Taxonomy" id="993070"/>
    <lineage>
        <taxon>Bacteria</taxon>
        <taxon>Bacillati</taxon>
        <taxon>Actinomycetota</taxon>
        <taxon>Actinomycetes</taxon>
        <taxon>Micrococcales</taxon>
        <taxon>Micrococcaceae</taxon>
        <taxon>Pseudarthrobacter</taxon>
    </lineage>
</organism>
<evidence type="ECO:0000256" key="1">
    <source>
        <dbReference type="SAM" id="MobiDB-lite"/>
    </source>
</evidence>
<name>A0ABT9RNS7_9MICC</name>
<proteinExistence type="predicted"/>
<keyword evidence="3" id="KW-1185">Reference proteome</keyword>
<gene>
    <name evidence="2" type="ORF">J2X98_000466</name>
</gene>
<evidence type="ECO:0000313" key="3">
    <source>
        <dbReference type="Proteomes" id="UP001226577"/>
    </source>
</evidence>
<comment type="caution">
    <text evidence="2">The sequence shown here is derived from an EMBL/GenBank/DDBJ whole genome shotgun (WGS) entry which is preliminary data.</text>
</comment>
<dbReference type="Proteomes" id="UP001226577">
    <property type="component" value="Unassembled WGS sequence"/>
</dbReference>
<sequence>MLHKTRGATHGSFEGPLYGKVSSNAKAAKKRVTNRLRGARSVRIRLATAFPDPCVLGAGD</sequence>
<accession>A0ABT9RNS7</accession>
<dbReference type="EMBL" id="JAUSRE010000002">
    <property type="protein sequence ID" value="MDP9886896.1"/>
    <property type="molecule type" value="Genomic_DNA"/>
</dbReference>
<evidence type="ECO:0000313" key="2">
    <source>
        <dbReference type="EMBL" id="MDP9886896.1"/>
    </source>
</evidence>